<evidence type="ECO:0000256" key="3">
    <source>
        <dbReference type="SAM" id="MobiDB-lite"/>
    </source>
</evidence>
<feature type="transmembrane region" description="Helical" evidence="4">
    <location>
        <begin position="184"/>
        <end position="203"/>
    </location>
</feature>
<dbReference type="PANTHER" id="PTHR11360">
    <property type="entry name" value="MONOCARBOXYLATE TRANSPORTER"/>
    <property type="match status" value="1"/>
</dbReference>
<dbReference type="Pfam" id="PF07690">
    <property type="entry name" value="MFS_1"/>
    <property type="match status" value="1"/>
</dbReference>
<accession>A0AAN6F1S2</accession>
<reference evidence="5" key="1">
    <citation type="submission" date="2023-01" db="EMBL/GenBank/DDBJ databases">
        <title>Exophiala dermititidis isolated from Cystic Fibrosis Patient.</title>
        <authorList>
            <person name="Kurbessoian T."/>
            <person name="Crocker A."/>
            <person name="Murante D."/>
            <person name="Hogan D.A."/>
            <person name="Stajich J.E."/>
        </authorList>
    </citation>
    <scope>NUCLEOTIDE SEQUENCE</scope>
    <source>
        <strain evidence="5">Ex8</strain>
    </source>
</reference>
<dbReference type="GO" id="GO:0016020">
    <property type="term" value="C:membrane"/>
    <property type="evidence" value="ECO:0007669"/>
    <property type="project" value="UniProtKB-SubCell"/>
</dbReference>
<dbReference type="InterPro" id="IPR036259">
    <property type="entry name" value="MFS_trans_sf"/>
</dbReference>
<evidence type="ECO:0000256" key="1">
    <source>
        <dbReference type="ARBA" id="ARBA00004141"/>
    </source>
</evidence>
<dbReference type="Gene3D" id="1.20.1250.20">
    <property type="entry name" value="MFS general substrate transporter like domains"/>
    <property type="match status" value="2"/>
</dbReference>
<feature type="transmembrane region" description="Helical" evidence="4">
    <location>
        <begin position="419"/>
        <end position="438"/>
    </location>
</feature>
<comment type="caution">
    <text evidence="5">The sequence shown here is derived from an EMBL/GenBank/DDBJ whole genome shotgun (WGS) entry which is preliminary data.</text>
</comment>
<feature type="transmembrane region" description="Helical" evidence="4">
    <location>
        <begin position="124"/>
        <end position="144"/>
    </location>
</feature>
<dbReference type="PANTHER" id="PTHR11360:SF130">
    <property type="entry name" value="MAJOR FACILITATOR SUPERFAMILY (MFS) PROFILE DOMAIN-CONTAINING PROTEIN-RELATED"/>
    <property type="match status" value="1"/>
</dbReference>
<dbReference type="InterPro" id="IPR050327">
    <property type="entry name" value="Proton-linked_MCT"/>
</dbReference>
<comment type="subcellular location">
    <subcellularLocation>
        <location evidence="1">Membrane</location>
        <topology evidence="1">Multi-pass membrane protein</topology>
    </subcellularLocation>
</comment>
<feature type="compositionally biased region" description="Basic and acidic residues" evidence="3">
    <location>
        <begin position="1"/>
        <end position="20"/>
    </location>
</feature>
<feature type="transmembrane region" description="Helical" evidence="4">
    <location>
        <begin position="256"/>
        <end position="277"/>
    </location>
</feature>
<feature type="transmembrane region" description="Helical" evidence="4">
    <location>
        <begin position="386"/>
        <end position="407"/>
    </location>
</feature>
<dbReference type="Proteomes" id="UP001161757">
    <property type="component" value="Unassembled WGS sequence"/>
</dbReference>
<name>A0AAN6F1S2_EXODE</name>
<feature type="transmembrane region" description="Helical" evidence="4">
    <location>
        <begin position="349"/>
        <end position="374"/>
    </location>
</feature>
<feature type="region of interest" description="Disordered" evidence="3">
    <location>
        <begin position="1"/>
        <end position="34"/>
    </location>
</feature>
<dbReference type="AlphaFoldDB" id="A0AAN6F1S2"/>
<evidence type="ECO:0000313" key="5">
    <source>
        <dbReference type="EMBL" id="KAJ8995228.1"/>
    </source>
</evidence>
<protein>
    <recommendedName>
        <fullName evidence="7">MFS transporter, MCP family, solute carrier family 16 (Monocarboxylic acid transporters), member 10</fullName>
    </recommendedName>
</protein>
<gene>
    <name evidence="5" type="ORF">HRR80_000007</name>
</gene>
<feature type="transmembrane region" description="Helical" evidence="4">
    <location>
        <begin position="215"/>
        <end position="235"/>
    </location>
</feature>
<keyword evidence="4" id="KW-0812">Transmembrane</keyword>
<dbReference type="SUPFAM" id="SSF103473">
    <property type="entry name" value="MFS general substrate transporter"/>
    <property type="match status" value="1"/>
</dbReference>
<keyword evidence="4" id="KW-1133">Transmembrane helix</keyword>
<dbReference type="InterPro" id="IPR011701">
    <property type="entry name" value="MFS"/>
</dbReference>
<evidence type="ECO:0008006" key="7">
    <source>
        <dbReference type="Google" id="ProtNLM"/>
    </source>
</evidence>
<evidence type="ECO:0000313" key="6">
    <source>
        <dbReference type="Proteomes" id="UP001161757"/>
    </source>
</evidence>
<feature type="transmembrane region" description="Helical" evidence="4">
    <location>
        <begin position="323"/>
        <end position="343"/>
    </location>
</feature>
<dbReference type="EMBL" id="JAJGCB010000001">
    <property type="protein sequence ID" value="KAJ8995228.1"/>
    <property type="molecule type" value="Genomic_DNA"/>
</dbReference>
<organism evidence="5 6">
    <name type="scientific">Exophiala dermatitidis</name>
    <name type="common">Black yeast-like fungus</name>
    <name type="synonym">Wangiella dermatitidis</name>
    <dbReference type="NCBI Taxonomy" id="5970"/>
    <lineage>
        <taxon>Eukaryota</taxon>
        <taxon>Fungi</taxon>
        <taxon>Dikarya</taxon>
        <taxon>Ascomycota</taxon>
        <taxon>Pezizomycotina</taxon>
        <taxon>Eurotiomycetes</taxon>
        <taxon>Chaetothyriomycetidae</taxon>
        <taxon>Chaetothyriales</taxon>
        <taxon>Herpotrichiellaceae</taxon>
        <taxon>Exophiala</taxon>
    </lineage>
</organism>
<feature type="transmembrane region" description="Helical" evidence="4">
    <location>
        <begin position="96"/>
        <end position="118"/>
    </location>
</feature>
<proteinExistence type="inferred from homology"/>
<comment type="similarity">
    <text evidence="2">Belongs to the major facilitator superfamily. Monocarboxylate porter (TC 2.A.1.13) family.</text>
</comment>
<evidence type="ECO:0000256" key="2">
    <source>
        <dbReference type="ARBA" id="ARBA00006727"/>
    </source>
</evidence>
<evidence type="ECO:0000256" key="4">
    <source>
        <dbReference type="SAM" id="Phobius"/>
    </source>
</evidence>
<dbReference type="GO" id="GO:0022857">
    <property type="term" value="F:transmembrane transporter activity"/>
    <property type="evidence" value="ECO:0007669"/>
    <property type="project" value="InterPro"/>
</dbReference>
<keyword evidence="4" id="KW-0472">Membrane</keyword>
<sequence>MAGVESKDITSTLEKSDPEWSKATPPIQQSPCDEAAERPVPIAAGGQEAIPDGGWEGWRQVAAAHVVVAFSWGLINSFGFFQTYYTQLLGVSSSSVAWIGSIQIFLIFFVGVFSGSAFDAGHNLHLIVGSGALLNMLGIFITSISKTYWQFMLSHGICCGLSNGLMFTPSMAVVRTYFHKRKSLAMALVLCGSGTGGMVIPAVLETNTQRIGFGWAVRIVGLLSAVLLPISCFVLRRRSQVELATTFLSVKVLKELDYMLFNVAMFMNLMGLYFAYFFVPDLAQSRVGFSFDRAIDLLILINGLGIPGRVGPMWLADKISRPVDVLIPVNLVCAILTFASIAIKDSAGVWAFVVLYGLFGAALIGLFPAGLANFSGDLSTAGSRIGWGFTIESFAILIGPPITGALLRGGSSDYWRAQTFAGSCFSLGFFLLVTTRLLQSHSAGKLSEK</sequence>
<feature type="transmembrane region" description="Helical" evidence="4">
    <location>
        <begin position="62"/>
        <end position="84"/>
    </location>
</feature>